<comment type="subunit">
    <text evidence="7">Heterotrimer of A, B and C subunits.</text>
</comment>
<dbReference type="HAMAP" id="MF_00120">
    <property type="entry name" value="GatA"/>
    <property type="match status" value="1"/>
</dbReference>
<dbReference type="InterPro" id="IPR023631">
    <property type="entry name" value="Amidase_dom"/>
</dbReference>
<accession>A0A2R6ABC5</accession>
<feature type="active site" description="Acyl-ester intermediate" evidence="7">
    <location>
        <position position="177"/>
    </location>
</feature>
<feature type="domain" description="Amidase" evidence="8">
    <location>
        <begin position="24"/>
        <end position="466"/>
    </location>
</feature>
<evidence type="ECO:0000256" key="4">
    <source>
        <dbReference type="ARBA" id="ARBA00022840"/>
    </source>
</evidence>
<comment type="similarity">
    <text evidence="1 7">Belongs to the amidase family. GatA subfamily.</text>
</comment>
<evidence type="ECO:0000259" key="8">
    <source>
        <dbReference type="Pfam" id="PF01425"/>
    </source>
</evidence>
<dbReference type="PANTHER" id="PTHR11895">
    <property type="entry name" value="TRANSAMIDASE"/>
    <property type="match status" value="1"/>
</dbReference>
<keyword evidence="3 7" id="KW-0547">Nucleotide-binding</keyword>
<dbReference type="Pfam" id="PF01425">
    <property type="entry name" value="Amidase"/>
    <property type="match status" value="1"/>
</dbReference>
<dbReference type="InterPro" id="IPR020556">
    <property type="entry name" value="Amidase_CS"/>
</dbReference>
<dbReference type="PROSITE" id="PS00571">
    <property type="entry name" value="AMIDASES"/>
    <property type="match status" value="1"/>
</dbReference>
<evidence type="ECO:0000256" key="6">
    <source>
        <dbReference type="ARBA" id="ARBA00047407"/>
    </source>
</evidence>
<dbReference type="NCBIfam" id="TIGR00132">
    <property type="entry name" value="gatA"/>
    <property type="match status" value="1"/>
</dbReference>
<dbReference type="Proteomes" id="UP000240880">
    <property type="component" value="Unassembled WGS sequence"/>
</dbReference>
<reference evidence="9 10" key="1">
    <citation type="submission" date="2017-04" db="EMBL/GenBank/DDBJ databases">
        <title>Novel microbial lineages endemic to geothermal iron-oxide mats fill important gaps in the evolutionary history of Archaea.</title>
        <authorList>
            <person name="Jay Z.J."/>
            <person name="Beam J.P."/>
            <person name="Dlakic M."/>
            <person name="Rusch D.B."/>
            <person name="Kozubal M.A."/>
            <person name="Inskeep W.P."/>
        </authorList>
    </citation>
    <scope>NUCLEOTIDE SEQUENCE [LARGE SCALE GENOMIC DNA]</scope>
    <source>
        <strain evidence="9">OSP_D</strain>
    </source>
</reference>
<evidence type="ECO:0000256" key="7">
    <source>
        <dbReference type="HAMAP-Rule" id="MF_00120"/>
    </source>
</evidence>
<dbReference type="PANTHER" id="PTHR11895:SF151">
    <property type="entry name" value="GLUTAMYL-TRNA(GLN) AMIDOTRANSFERASE SUBUNIT A"/>
    <property type="match status" value="1"/>
</dbReference>
<dbReference type="InterPro" id="IPR036928">
    <property type="entry name" value="AS_sf"/>
</dbReference>
<proteinExistence type="inferred from homology"/>
<feature type="active site" description="Charge relay system" evidence="7">
    <location>
        <position position="153"/>
    </location>
</feature>
<organism evidence="9 10">
    <name type="scientific">Candidatus Marsarchaeota G1 archaeon OSP_D</name>
    <dbReference type="NCBI Taxonomy" id="1978155"/>
    <lineage>
        <taxon>Archaea</taxon>
        <taxon>Candidatus Marsarchaeota</taxon>
        <taxon>Candidatus Marsarchaeota group 1</taxon>
    </lineage>
</organism>
<dbReference type="InterPro" id="IPR004412">
    <property type="entry name" value="GatA"/>
</dbReference>
<evidence type="ECO:0000256" key="1">
    <source>
        <dbReference type="ARBA" id="ARBA00008069"/>
    </source>
</evidence>
<evidence type="ECO:0000313" key="9">
    <source>
        <dbReference type="EMBL" id="PSN83613.1"/>
    </source>
</evidence>
<evidence type="ECO:0000256" key="2">
    <source>
        <dbReference type="ARBA" id="ARBA00022598"/>
    </source>
</evidence>
<gene>
    <name evidence="7" type="primary">gatA</name>
    <name evidence="9" type="ORF">B9Q01_04075</name>
</gene>
<dbReference type="SUPFAM" id="SSF75304">
    <property type="entry name" value="Amidase signature (AS) enzymes"/>
    <property type="match status" value="1"/>
</dbReference>
<dbReference type="EC" id="6.3.5.7" evidence="7"/>
<dbReference type="InterPro" id="IPR000120">
    <property type="entry name" value="Amidase"/>
</dbReference>
<dbReference type="GO" id="GO:0050567">
    <property type="term" value="F:glutaminyl-tRNA synthase (glutamine-hydrolyzing) activity"/>
    <property type="evidence" value="ECO:0007669"/>
    <property type="project" value="UniProtKB-UniRule"/>
</dbReference>
<dbReference type="GO" id="GO:0005524">
    <property type="term" value="F:ATP binding"/>
    <property type="evidence" value="ECO:0007669"/>
    <property type="project" value="UniProtKB-KW"/>
</dbReference>
<comment type="caution">
    <text evidence="9">The sequence shown here is derived from an EMBL/GenBank/DDBJ whole genome shotgun (WGS) entry which is preliminary data.</text>
</comment>
<name>A0A2R6ABC5_9ARCH</name>
<dbReference type="AlphaFoldDB" id="A0A2R6ABC5"/>
<dbReference type="GO" id="GO:0030956">
    <property type="term" value="C:glutamyl-tRNA(Gln) amidotransferase complex"/>
    <property type="evidence" value="ECO:0007669"/>
    <property type="project" value="InterPro"/>
</dbReference>
<evidence type="ECO:0000256" key="3">
    <source>
        <dbReference type="ARBA" id="ARBA00022741"/>
    </source>
</evidence>
<keyword evidence="4 7" id="KW-0067">ATP-binding</keyword>
<sequence>MSIHILDAHELAAKVLQEEISAKDVVSFFLERISKINPALNAFVYTNEASALSQASQVDVRKRQGEKMPLAGVPIAVKDVISVKDYQITCGSKILRGYIAPYDATVVERLKKAGAIIIGITNTDEFAMGSSTENSAYGPTHNPWSCTRVPGGSSGGSAVAVASGLSPVALGTDTGGSVRLPAAFTGVFGLKPTYGAVSRYGLIAYSNSLEQIGVFARSVKDLALVYSVISGADTRDGTTQNFGWDLFSCMGNSIENWKIGIVKETLAEGVDVSVQDALRDCSSYLERLGASVEEVSIKHIPFSLAAYYLIAMSEASSNLARFDGVRYGEHTSFEEEWNVEFSKVRSLFGLEVKRRILLGAYSLSAGYYEMFYEKAARFRSLISEEFKEAFKQFDVLLTPTSPTPPFRLGEKLQDPLMMYLSDIHTVPVNLAGLPALNLPVKIVQHDGELLPVGVQAIAPYGRDDKLFTLASALEKSAFIKKRIVEPWGRIVWTN</sequence>
<comment type="function">
    <text evidence="7">Allows the formation of correctly charged Gln-tRNA(Gln) through the transamidation of misacylated Glu-tRNA(Gln) in organisms which lack glutaminyl-tRNA synthetase. The reaction takes place in the presence of glutamine and ATP through an activated gamma-phospho-Glu-tRNA(Gln).</text>
</comment>
<dbReference type="Gene3D" id="3.90.1300.10">
    <property type="entry name" value="Amidase signature (AS) domain"/>
    <property type="match status" value="1"/>
</dbReference>
<keyword evidence="2 7" id="KW-0436">Ligase</keyword>
<feature type="active site" description="Charge relay system" evidence="7">
    <location>
        <position position="78"/>
    </location>
</feature>
<dbReference type="GO" id="GO:0006412">
    <property type="term" value="P:translation"/>
    <property type="evidence" value="ECO:0007669"/>
    <property type="project" value="UniProtKB-UniRule"/>
</dbReference>
<dbReference type="EMBL" id="NEXC01000019">
    <property type="protein sequence ID" value="PSN83613.1"/>
    <property type="molecule type" value="Genomic_DNA"/>
</dbReference>
<keyword evidence="5 7" id="KW-0648">Protein biosynthesis</keyword>
<comment type="catalytic activity">
    <reaction evidence="6 7">
        <text>L-glutamyl-tRNA(Gln) + L-glutamine + ATP + H2O = L-glutaminyl-tRNA(Gln) + L-glutamate + ADP + phosphate + H(+)</text>
        <dbReference type="Rhea" id="RHEA:17521"/>
        <dbReference type="Rhea" id="RHEA-COMP:9681"/>
        <dbReference type="Rhea" id="RHEA-COMP:9684"/>
        <dbReference type="ChEBI" id="CHEBI:15377"/>
        <dbReference type="ChEBI" id="CHEBI:15378"/>
        <dbReference type="ChEBI" id="CHEBI:29985"/>
        <dbReference type="ChEBI" id="CHEBI:30616"/>
        <dbReference type="ChEBI" id="CHEBI:43474"/>
        <dbReference type="ChEBI" id="CHEBI:58359"/>
        <dbReference type="ChEBI" id="CHEBI:78520"/>
        <dbReference type="ChEBI" id="CHEBI:78521"/>
        <dbReference type="ChEBI" id="CHEBI:456216"/>
        <dbReference type="EC" id="6.3.5.7"/>
    </reaction>
</comment>
<protein>
    <recommendedName>
        <fullName evidence="7">Glutamyl-tRNA(Gln) amidotransferase subunit A</fullName>
        <shortName evidence="7">Glu-ADT subunit A</shortName>
        <ecNumber evidence="7">6.3.5.7</ecNumber>
    </recommendedName>
</protein>
<evidence type="ECO:0000256" key="5">
    <source>
        <dbReference type="ARBA" id="ARBA00022917"/>
    </source>
</evidence>
<evidence type="ECO:0000313" key="10">
    <source>
        <dbReference type="Proteomes" id="UP000240880"/>
    </source>
</evidence>